<dbReference type="OrthoDB" id="952090at2"/>
<proteinExistence type="predicted"/>
<name>A0A4V2Q1V8_9RHOB</name>
<comment type="caution">
    <text evidence="1">The sequence shown here is derived from an EMBL/GenBank/DDBJ whole genome shotgun (WGS) entry which is preliminary data.</text>
</comment>
<sequence length="420" mass="46316">MAALTPAERIERLIAATAKFEGLVGAMWEQTLRSLDSITLKELEDILSPLRGQTPAQIRAALQNTISTALTQGAIDSAETAELLDEFNAVALENYNTAVRDGMAAARAARAPVRLTEKDLLKELKADAQTVAEFNAARQMPDSPFASTATTTRLLNPTVRNIAANWRANFIVEVSANQAEVAMAHVRAGLEAGLNERTIARNIKTTIGLTERQSAIVASYSNDLDRVIDGTKTSLKDWGITDGQILKPSKGSDGYTNTFPVDRDGNPTDGILNRRLRDRRWDRTMQNAVYGTDQQKAQARALLKKRKAELVENYSKNWKRYRGNTIARTEAQRLAGIAQHEGWKAAEQNLTFGRMVKTWATSGDSRVRNSHRAAARRYAKEPLPLNAMFESPDSYGQPALVPAATSINCRCMSRVKVVFD</sequence>
<dbReference type="Proteomes" id="UP000295673">
    <property type="component" value="Unassembled WGS sequence"/>
</dbReference>
<protein>
    <recommendedName>
        <fullName evidence="3">Phage Mu protein F like protein</fullName>
    </recommendedName>
</protein>
<evidence type="ECO:0000313" key="1">
    <source>
        <dbReference type="EMBL" id="TCK99370.1"/>
    </source>
</evidence>
<gene>
    <name evidence="1" type="ORF">BXY66_3872</name>
</gene>
<dbReference type="RefSeq" id="WP_132861986.1">
    <property type="nucleotide sequence ID" value="NZ_SMGR01000005.1"/>
</dbReference>
<dbReference type="EMBL" id="SMGR01000005">
    <property type="protein sequence ID" value="TCK99370.1"/>
    <property type="molecule type" value="Genomic_DNA"/>
</dbReference>
<organism evidence="1 2">
    <name type="scientific">Shimia isoporae</name>
    <dbReference type="NCBI Taxonomy" id="647720"/>
    <lineage>
        <taxon>Bacteria</taxon>
        <taxon>Pseudomonadati</taxon>
        <taxon>Pseudomonadota</taxon>
        <taxon>Alphaproteobacteria</taxon>
        <taxon>Rhodobacterales</taxon>
        <taxon>Roseobacteraceae</taxon>
    </lineage>
</organism>
<keyword evidence="2" id="KW-1185">Reference proteome</keyword>
<accession>A0A4V2Q1V8</accession>
<evidence type="ECO:0000313" key="2">
    <source>
        <dbReference type="Proteomes" id="UP000295673"/>
    </source>
</evidence>
<evidence type="ECO:0008006" key="3">
    <source>
        <dbReference type="Google" id="ProtNLM"/>
    </source>
</evidence>
<reference evidence="1 2" key="1">
    <citation type="submission" date="2019-03" db="EMBL/GenBank/DDBJ databases">
        <title>Genomic Encyclopedia of Archaeal and Bacterial Type Strains, Phase II (KMG-II): from individual species to whole genera.</title>
        <authorList>
            <person name="Goeker M."/>
        </authorList>
    </citation>
    <scope>NUCLEOTIDE SEQUENCE [LARGE SCALE GENOMIC DNA]</scope>
    <source>
        <strain evidence="1 2">DSM 26433</strain>
    </source>
</reference>
<dbReference type="AlphaFoldDB" id="A0A4V2Q1V8"/>